<evidence type="ECO:0000313" key="4">
    <source>
        <dbReference type="EMBL" id="KAB2609466.1"/>
    </source>
</evidence>
<dbReference type="GO" id="GO:0008270">
    <property type="term" value="F:zinc ion binding"/>
    <property type="evidence" value="ECO:0007669"/>
    <property type="project" value="UniProtKB-KW"/>
</dbReference>
<keyword evidence="1" id="KW-0479">Metal-binding</keyword>
<dbReference type="OrthoDB" id="21470at2759"/>
<feature type="compositionally biased region" description="Basic residues" evidence="2">
    <location>
        <begin position="123"/>
        <end position="148"/>
    </location>
</feature>
<feature type="compositionally biased region" description="Basic residues" evidence="2">
    <location>
        <begin position="92"/>
        <end position="113"/>
    </location>
</feature>
<dbReference type="PANTHER" id="PTHR36886">
    <property type="entry name" value="PROTEIN FRIGIDA-ESSENTIAL 1"/>
    <property type="match status" value="1"/>
</dbReference>
<accession>A0A5N5G270</accession>
<proteinExistence type="predicted"/>
<protein>
    <recommendedName>
        <fullName evidence="3">C3H1-type domain-containing protein</fullName>
    </recommendedName>
</protein>
<feature type="region of interest" description="Disordered" evidence="2">
    <location>
        <begin position="453"/>
        <end position="517"/>
    </location>
</feature>
<comment type="caution">
    <text evidence="4">The sequence shown here is derived from an EMBL/GenBank/DDBJ whole genome shotgun (WGS) entry which is preliminary data.</text>
</comment>
<reference evidence="5" key="2">
    <citation type="submission" date="2019-10" db="EMBL/GenBank/DDBJ databases">
        <title>A de novo genome assembly of a pear dwarfing rootstock.</title>
        <authorList>
            <person name="Wang F."/>
            <person name="Wang J."/>
            <person name="Li S."/>
            <person name="Zhang Y."/>
            <person name="Fang M."/>
            <person name="Ma L."/>
            <person name="Zhao Y."/>
            <person name="Jiang S."/>
        </authorList>
    </citation>
    <scope>NUCLEOTIDE SEQUENCE [LARGE SCALE GENOMIC DNA]</scope>
</reference>
<gene>
    <name evidence="4" type="ORF">D8674_012634</name>
</gene>
<dbReference type="AlphaFoldDB" id="A0A5N5G270"/>
<name>A0A5N5G270_9ROSA</name>
<sequence>MTTVTAMEAVGEKIQSLNYGDYTTEIKTEDSMHTQKEVKDGACMDVVCRTEKSQETKKAKFESVPPKVDEFGRLVREGSSDSDSDDSLYNKRYNKRGRSRIHSRSRSRSHSRSRSPLDSRRGSSWRRREKRSRSRSRSSRNQRSRSRSRSPTFRRANEFRDGSKRQDRRHIPECFDFLRGRCYRGAHCRYMHREYDKNDGSRQHRSKPTLFESQPSFKTFGIKEKVDEIKAREMQLCEDAPIARKDGQLIDAEKMNCESSRVTDIAVQVKQIVPENLRETTTHIPDRKEFHEVQKSHHPPPQLISSAGNMKSSDGTSEDVLPLMNKSVVEQPQKADCPSVQMENSFITDLSPVQASTTSPNKVSSSEPLPNAIASTNVWPIKSSNDQPLSSQFMAPNSKELPLPSISAVNFPYLSELPLPPPPPQPSQGASAVHAPQMHRDYNLMPLCPPQSISYQGSLPNQHAQFSLPPNSPWTSLPPPPPRPLYDSSLNAGTTALGGSSQFQPNHLVPRNDFGSQPSIRPYSTVLPSHSQAGDFLHRMYPPMQEFPRPVLHRADFRSGNSSSQPFGGPGHMREDHFTHAPVQDLSSSHAFAHGNTHPQPGPPSQELTMNKLQNFSGDNFPSGELLNSSSQIHPCSQNQQPAYSTQYPVGDGILGVPGKTGAQYPVGDSILDFPGKDGPMSQYPTDLVDRNQSSRLPDFGASRIPTHHNPYASTFEQPLSSKFSSNIHNQDNGAPSGNMFDAPCNLSQVLVDGQGVGSVGSRQTTSSPSSARAAGQLLPKSEAEQYDPLWDSIEPSSALLKKHGHGQKQESAGDSNIIVRLSENKHKEVETVASATSLDIDEFGETADAEVGVVEDESLSDRGGAANMAGEIEIDQVESPGKSKKKKDSRSTRLFKTAIANFVKEILKPSWRQGNMSKEAFKTIVKKTVDKVSGAMKKHQIPKSEAKINHYIDSSQRKLTKLVMGYVDKYVNV</sequence>
<feature type="compositionally biased region" description="Polar residues" evidence="2">
    <location>
        <begin position="453"/>
        <end position="465"/>
    </location>
</feature>
<evidence type="ECO:0000313" key="5">
    <source>
        <dbReference type="Proteomes" id="UP000327157"/>
    </source>
</evidence>
<keyword evidence="1" id="KW-0862">Zinc</keyword>
<feature type="compositionally biased region" description="Polar residues" evidence="2">
    <location>
        <begin position="303"/>
        <end position="315"/>
    </location>
</feature>
<dbReference type="Proteomes" id="UP000327157">
    <property type="component" value="Chromosome 14"/>
</dbReference>
<feature type="region of interest" description="Disordered" evidence="2">
    <location>
        <begin position="756"/>
        <end position="781"/>
    </location>
</feature>
<dbReference type="PROSITE" id="PS50103">
    <property type="entry name" value="ZF_C3H1"/>
    <property type="match status" value="1"/>
</dbReference>
<dbReference type="EMBL" id="SMOL01000553">
    <property type="protein sequence ID" value="KAB2609466.1"/>
    <property type="molecule type" value="Genomic_DNA"/>
</dbReference>
<feature type="region of interest" description="Disordered" evidence="2">
    <location>
        <begin position="590"/>
        <end position="609"/>
    </location>
</feature>
<feature type="compositionally biased region" description="Pro residues" evidence="2">
    <location>
        <begin position="470"/>
        <end position="484"/>
    </location>
</feature>
<feature type="compositionally biased region" description="Polar residues" evidence="2">
    <location>
        <begin position="761"/>
        <end position="771"/>
    </location>
</feature>
<feature type="compositionally biased region" description="Polar residues" evidence="2">
    <location>
        <begin position="491"/>
        <end position="505"/>
    </location>
</feature>
<keyword evidence="1" id="KW-0863">Zinc-finger</keyword>
<evidence type="ECO:0000256" key="1">
    <source>
        <dbReference type="PROSITE-ProRule" id="PRU00723"/>
    </source>
</evidence>
<feature type="region of interest" description="Disordered" evidence="2">
    <location>
        <begin position="51"/>
        <end position="165"/>
    </location>
</feature>
<feature type="region of interest" description="Disordered" evidence="2">
    <location>
        <begin position="291"/>
        <end position="318"/>
    </location>
</feature>
<reference evidence="4 5" key="3">
    <citation type="submission" date="2019-11" db="EMBL/GenBank/DDBJ databases">
        <title>A de novo genome assembly of a pear dwarfing rootstock.</title>
        <authorList>
            <person name="Wang F."/>
            <person name="Wang J."/>
            <person name="Li S."/>
            <person name="Zhang Y."/>
            <person name="Fang M."/>
            <person name="Ma L."/>
            <person name="Zhao Y."/>
            <person name="Jiang S."/>
        </authorList>
    </citation>
    <scope>NUCLEOTIDE SEQUENCE [LARGE SCALE GENOMIC DNA]</scope>
    <source>
        <strain evidence="4">S2</strain>
        <tissue evidence="4">Leaf</tissue>
    </source>
</reference>
<dbReference type="InterPro" id="IPR052650">
    <property type="entry name" value="Zinc_finger_CCCH"/>
</dbReference>
<organism evidence="4 5">
    <name type="scientific">Pyrus ussuriensis x Pyrus communis</name>
    <dbReference type="NCBI Taxonomy" id="2448454"/>
    <lineage>
        <taxon>Eukaryota</taxon>
        <taxon>Viridiplantae</taxon>
        <taxon>Streptophyta</taxon>
        <taxon>Embryophyta</taxon>
        <taxon>Tracheophyta</taxon>
        <taxon>Spermatophyta</taxon>
        <taxon>Magnoliopsida</taxon>
        <taxon>eudicotyledons</taxon>
        <taxon>Gunneridae</taxon>
        <taxon>Pentapetalae</taxon>
        <taxon>rosids</taxon>
        <taxon>fabids</taxon>
        <taxon>Rosales</taxon>
        <taxon>Rosaceae</taxon>
        <taxon>Amygdaloideae</taxon>
        <taxon>Maleae</taxon>
        <taxon>Pyrus</taxon>
    </lineage>
</organism>
<feature type="zinc finger region" description="C3H1-type" evidence="1">
    <location>
        <begin position="168"/>
        <end position="195"/>
    </location>
</feature>
<feature type="compositionally biased region" description="Basic and acidic residues" evidence="2">
    <location>
        <begin position="51"/>
        <end position="79"/>
    </location>
</feature>
<reference evidence="4 5" key="1">
    <citation type="submission" date="2019-09" db="EMBL/GenBank/DDBJ databases">
        <authorList>
            <person name="Ou C."/>
        </authorList>
    </citation>
    <scope>NUCLEOTIDE SEQUENCE [LARGE SCALE GENOMIC DNA]</scope>
    <source>
        <strain evidence="4">S2</strain>
        <tissue evidence="4">Leaf</tissue>
    </source>
</reference>
<dbReference type="InterPro" id="IPR000571">
    <property type="entry name" value="Znf_CCCH"/>
</dbReference>
<evidence type="ECO:0000259" key="3">
    <source>
        <dbReference type="PROSITE" id="PS50103"/>
    </source>
</evidence>
<feature type="domain" description="C3H1-type" evidence="3">
    <location>
        <begin position="168"/>
        <end position="195"/>
    </location>
</feature>
<keyword evidence="5" id="KW-1185">Reference proteome</keyword>
<evidence type="ECO:0000256" key="2">
    <source>
        <dbReference type="SAM" id="MobiDB-lite"/>
    </source>
</evidence>
<dbReference type="PANTHER" id="PTHR36886:SF7">
    <property type="entry name" value="EXPRESSED PROTEIN"/>
    <property type="match status" value="1"/>
</dbReference>
<feature type="compositionally biased region" description="Basic and acidic residues" evidence="2">
    <location>
        <begin position="155"/>
        <end position="165"/>
    </location>
</feature>